<dbReference type="InterPro" id="IPR036378">
    <property type="entry name" value="FAS1_dom_sf"/>
</dbReference>
<feature type="chain" id="PRO_5001572163" evidence="1">
    <location>
        <begin position="21"/>
        <end position="194"/>
    </location>
</feature>
<keyword evidence="1" id="KW-0732">Signal</keyword>
<feature type="domain" description="FAS1" evidence="2">
    <location>
        <begin position="52"/>
        <end position="188"/>
    </location>
</feature>
<keyword evidence="4" id="KW-1185">Reference proteome</keyword>
<gene>
    <name evidence="3" type="ORF">HHI_14512</name>
</gene>
<comment type="caution">
    <text evidence="3">The sequence shown here is derived from an EMBL/GenBank/DDBJ whole genome shotgun (WGS) entry which is preliminary data.</text>
</comment>
<dbReference type="PROSITE" id="PS50213">
    <property type="entry name" value="FAS1"/>
    <property type="match status" value="1"/>
</dbReference>
<dbReference type="InterPro" id="IPR000782">
    <property type="entry name" value="FAS1_domain"/>
</dbReference>
<evidence type="ECO:0000313" key="4">
    <source>
        <dbReference type="Proteomes" id="UP000025061"/>
    </source>
</evidence>
<dbReference type="Proteomes" id="UP000025061">
    <property type="component" value="Unassembled WGS sequence"/>
</dbReference>
<organism evidence="3 4">
    <name type="scientific">Hyphomonas hirschiana VP5</name>
    <dbReference type="NCBI Taxonomy" id="1280951"/>
    <lineage>
        <taxon>Bacteria</taxon>
        <taxon>Pseudomonadati</taxon>
        <taxon>Pseudomonadota</taxon>
        <taxon>Alphaproteobacteria</taxon>
        <taxon>Hyphomonadales</taxon>
        <taxon>Hyphomonadaceae</taxon>
        <taxon>Hyphomonas</taxon>
    </lineage>
</organism>
<dbReference type="Gene3D" id="2.30.180.10">
    <property type="entry name" value="FAS1 domain"/>
    <property type="match status" value="1"/>
</dbReference>
<evidence type="ECO:0000256" key="1">
    <source>
        <dbReference type="SAM" id="SignalP"/>
    </source>
</evidence>
<evidence type="ECO:0000259" key="2">
    <source>
        <dbReference type="PROSITE" id="PS50213"/>
    </source>
</evidence>
<dbReference type="Pfam" id="PF02469">
    <property type="entry name" value="Fasciclin"/>
    <property type="match status" value="1"/>
</dbReference>
<feature type="signal peptide" evidence="1">
    <location>
        <begin position="1"/>
        <end position="20"/>
    </location>
</feature>
<dbReference type="PANTHER" id="PTHR10900:SF77">
    <property type="entry name" value="FI19380P1"/>
    <property type="match status" value="1"/>
</dbReference>
<dbReference type="RefSeq" id="WP_011645178.1">
    <property type="nucleotide sequence ID" value="NZ_ARYI01000014.1"/>
</dbReference>
<name>A0A059FFP5_9PROT</name>
<reference evidence="3 4" key="1">
    <citation type="submission" date="2013-04" db="EMBL/GenBank/DDBJ databases">
        <title>Hyphomonas hirschiana VP5 Genome Sequencing.</title>
        <authorList>
            <person name="Lai Q."/>
            <person name="Shao Z."/>
        </authorList>
    </citation>
    <scope>NUCLEOTIDE SEQUENCE [LARGE SCALE GENOMIC DNA]</scope>
    <source>
        <strain evidence="3 4">VP5</strain>
    </source>
</reference>
<sequence length="194" mass="20147">MKMFLFAAASVFALAACSPAAEEGTPTVAPPPVEAPDTAMEDTMTDTQPVEEVTLVDVVANNPDFSTLLAAVDAAGLSETLAGPGPYTVFAPTNEAFAALAPGQLDELLLPENKDDLTRIVSYHVVPGIVMAADVPAEDAATSTASVNNLDLSVRRMADGSVMVNQYTVTSSDIQASNGVVHVIDGVLIPRMEE</sequence>
<dbReference type="PATRIC" id="fig|1280951.3.peg.2925"/>
<dbReference type="GO" id="GO:0005615">
    <property type="term" value="C:extracellular space"/>
    <property type="evidence" value="ECO:0007669"/>
    <property type="project" value="TreeGrafter"/>
</dbReference>
<accession>A0A059FFP5</accession>
<evidence type="ECO:0000313" key="3">
    <source>
        <dbReference type="EMBL" id="KCZ89371.1"/>
    </source>
</evidence>
<dbReference type="PROSITE" id="PS51257">
    <property type="entry name" value="PROKAR_LIPOPROTEIN"/>
    <property type="match status" value="1"/>
</dbReference>
<dbReference type="SMART" id="SM00554">
    <property type="entry name" value="FAS1"/>
    <property type="match status" value="1"/>
</dbReference>
<dbReference type="AlphaFoldDB" id="A0A059FFP5"/>
<dbReference type="PANTHER" id="PTHR10900">
    <property type="entry name" value="PERIOSTIN-RELATED"/>
    <property type="match status" value="1"/>
</dbReference>
<protein>
    <submittedName>
        <fullName evidence="3">Fasciclin domain-containing protein</fullName>
    </submittedName>
</protein>
<proteinExistence type="predicted"/>
<dbReference type="SUPFAM" id="SSF82153">
    <property type="entry name" value="FAS1 domain"/>
    <property type="match status" value="1"/>
</dbReference>
<dbReference type="FunFam" id="2.30.180.10:FF:000032">
    <property type="entry name" value="Fasciclin domain-containing protein, putative"/>
    <property type="match status" value="1"/>
</dbReference>
<dbReference type="EMBL" id="ARYI01000014">
    <property type="protein sequence ID" value="KCZ89371.1"/>
    <property type="molecule type" value="Genomic_DNA"/>
</dbReference>
<dbReference type="InterPro" id="IPR050904">
    <property type="entry name" value="Adhesion/Biosynth-related"/>
</dbReference>